<dbReference type="Gene3D" id="1.25.40.10">
    <property type="entry name" value="Tetratricopeptide repeat domain"/>
    <property type="match status" value="1"/>
</dbReference>
<evidence type="ECO:0000256" key="1">
    <source>
        <dbReference type="ARBA" id="ARBA00022603"/>
    </source>
</evidence>
<dbReference type="InterPro" id="IPR050903">
    <property type="entry name" value="Bact_Chemotaxis_MeTrfase"/>
</dbReference>
<dbReference type="Proteomes" id="UP000647585">
    <property type="component" value="Unassembled WGS sequence"/>
</dbReference>
<evidence type="ECO:0000313" key="7">
    <source>
        <dbReference type="Proteomes" id="UP000647585"/>
    </source>
</evidence>
<keyword evidence="2" id="KW-0808">Transferase</keyword>
<dbReference type="PANTHER" id="PTHR24422:SF19">
    <property type="entry name" value="CHEMOTAXIS PROTEIN METHYLTRANSFERASE"/>
    <property type="match status" value="1"/>
</dbReference>
<dbReference type="EMBL" id="BMXO01000007">
    <property type="protein sequence ID" value="GGW56969.1"/>
    <property type="molecule type" value="Genomic_DNA"/>
</dbReference>
<dbReference type="Pfam" id="PF01739">
    <property type="entry name" value="CheR"/>
    <property type="match status" value="1"/>
</dbReference>
<dbReference type="PRINTS" id="PR00996">
    <property type="entry name" value="CHERMTFRASE"/>
</dbReference>
<name>A0ABQ2WIA4_9GAMM</name>
<keyword evidence="3" id="KW-0949">S-adenosyl-L-methionine</keyword>
<dbReference type="SUPFAM" id="SSF48452">
    <property type="entry name" value="TPR-like"/>
    <property type="match status" value="1"/>
</dbReference>
<keyword evidence="1" id="KW-0489">Methyltransferase</keyword>
<dbReference type="RefSeq" id="WP_016915137.1">
    <property type="nucleotide sequence ID" value="NZ_BMXO01000007.1"/>
</dbReference>
<feature type="region of interest" description="Disordered" evidence="4">
    <location>
        <begin position="292"/>
        <end position="316"/>
    </location>
</feature>
<accession>A0ABQ2WIA4</accession>
<dbReference type="PROSITE" id="PS50123">
    <property type="entry name" value="CHER"/>
    <property type="match status" value="1"/>
</dbReference>
<dbReference type="InterPro" id="IPR011990">
    <property type="entry name" value="TPR-like_helical_dom_sf"/>
</dbReference>
<protein>
    <submittedName>
        <fullName evidence="6">Protein-glutamate O-methyltransferase</fullName>
    </submittedName>
</protein>
<proteinExistence type="predicted"/>
<dbReference type="InterPro" id="IPR000780">
    <property type="entry name" value="CheR_MeTrfase"/>
</dbReference>
<evidence type="ECO:0000313" key="6">
    <source>
        <dbReference type="EMBL" id="GGW56969.1"/>
    </source>
</evidence>
<evidence type="ECO:0000256" key="2">
    <source>
        <dbReference type="ARBA" id="ARBA00022679"/>
    </source>
</evidence>
<evidence type="ECO:0000256" key="4">
    <source>
        <dbReference type="SAM" id="MobiDB-lite"/>
    </source>
</evidence>
<dbReference type="SMART" id="SM00138">
    <property type="entry name" value="MeTrc"/>
    <property type="match status" value="1"/>
</dbReference>
<sequence length="458" mass="50970">MTTLAAFKQLVHQRCGLSLEGLAESRLERAIEQLCRAQATQDPATLLGRLTRDSALFDHFISQLTVNETYFFREVEALQWLVDEHLPRQLATQGGPLRLLSAGCSSGEEPYSLAMLLMEAYGERAKALFRITGGDVDQQVLHKARAGSYSGMAFRALHPALKARYFTPAGRAHQLVPALTEWVTFCPFNLLDADHQALGGPFDVILFRNVSIYFDEATRRDIQQRLKQLLAPQGILLCGVTETLGNDLGILSLQEEQGVFYFQPPGVERANHPLRFTSAPEPTPITREAAPSEAIDIPPSPPVAADTHDSPREPARREETLQQAHELLDNNQFEAALQLIRPLLEQDPWCVDALLLSGLAVRWLQRPQQAYDFFKRALYVAPECWPAHFYQAELLRQGELPDNPVQRQRGYAAVVRLLETTPQASGALQVIQPPLAPGDACFLAKRYLGEHTAIQGVG</sequence>
<dbReference type="PANTHER" id="PTHR24422">
    <property type="entry name" value="CHEMOTAXIS PROTEIN METHYLTRANSFERASE"/>
    <property type="match status" value="1"/>
</dbReference>
<dbReference type="InterPro" id="IPR022642">
    <property type="entry name" value="CheR_C"/>
</dbReference>
<dbReference type="InterPro" id="IPR029063">
    <property type="entry name" value="SAM-dependent_MTases_sf"/>
</dbReference>
<dbReference type="SUPFAM" id="SSF53335">
    <property type="entry name" value="S-adenosyl-L-methionine-dependent methyltransferases"/>
    <property type="match status" value="1"/>
</dbReference>
<organism evidence="6 7">
    <name type="scientific">Halomonas johnsoniae</name>
    <dbReference type="NCBI Taxonomy" id="502832"/>
    <lineage>
        <taxon>Bacteria</taxon>
        <taxon>Pseudomonadati</taxon>
        <taxon>Pseudomonadota</taxon>
        <taxon>Gammaproteobacteria</taxon>
        <taxon>Oceanospirillales</taxon>
        <taxon>Halomonadaceae</taxon>
        <taxon>Halomonas</taxon>
    </lineage>
</organism>
<reference evidence="7" key="1">
    <citation type="journal article" date="2019" name="Int. J. Syst. Evol. Microbiol.">
        <title>The Global Catalogue of Microorganisms (GCM) 10K type strain sequencing project: providing services to taxonomists for standard genome sequencing and annotation.</title>
        <authorList>
            <consortium name="The Broad Institute Genomics Platform"/>
            <consortium name="The Broad Institute Genome Sequencing Center for Infectious Disease"/>
            <person name="Wu L."/>
            <person name="Ma J."/>
        </authorList>
    </citation>
    <scope>NUCLEOTIDE SEQUENCE [LARGE SCALE GENOMIC DNA]</scope>
    <source>
        <strain evidence="7">KCTC 22157</strain>
    </source>
</reference>
<dbReference type="SUPFAM" id="SSF47757">
    <property type="entry name" value="Chemotaxis receptor methyltransferase CheR, N-terminal domain"/>
    <property type="match status" value="1"/>
</dbReference>
<feature type="compositionally biased region" description="Basic and acidic residues" evidence="4">
    <location>
        <begin position="306"/>
        <end position="316"/>
    </location>
</feature>
<keyword evidence="7" id="KW-1185">Reference proteome</keyword>
<dbReference type="Gene3D" id="3.40.50.150">
    <property type="entry name" value="Vaccinia Virus protein VP39"/>
    <property type="match status" value="1"/>
</dbReference>
<feature type="domain" description="CheR-type methyltransferase" evidence="5">
    <location>
        <begin position="1"/>
        <end position="244"/>
    </location>
</feature>
<evidence type="ECO:0000259" key="5">
    <source>
        <dbReference type="PROSITE" id="PS50123"/>
    </source>
</evidence>
<evidence type="ECO:0000256" key="3">
    <source>
        <dbReference type="ARBA" id="ARBA00022691"/>
    </source>
</evidence>
<gene>
    <name evidence="6" type="ORF">GCM10007158_17550</name>
</gene>
<comment type="caution">
    <text evidence="6">The sequence shown here is derived from an EMBL/GenBank/DDBJ whole genome shotgun (WGS) entry which is preliminary data.</text>
</comment>